<keyword evidence="4" id="KW-0408">Iron</keyword>
<evidence type="ECO:0000313" key="7">
    <source>
        <dbReference type="EMBL" id="SVA60904.1"/>
    </source>
</evidence>
<accession>A0A381X841</accession>
<evidence type="ECO:0000259" key="6">
    <source>
        <dbReference type="Pfam" id="PF03918"/>
    </source>
</evidence>
<dbReference type="GO" id="GO:0046872">
    <property type="term" value="F:metal ion binding"/>
    <property type="evidence" value="ECO:0007669"/>
    <property type="project" value="UniProtKB-KW"/>
</dbReference>
<reference evidence="7" key="1">
    <citation type="submission" date="2018-05" db="EMBL/GenBank/DDBJ databases">
        <authorList>
            <person name="Lanie J.A."/>
            <person name="Ng W.-L."/>
            <person name="Kazmierczak K.M."/>
            <person name="Andrzejewski T.M."/>
            <person name="Davidsen T.M."/>
            <person name="Wayne K.J."/>
            <person name="Tettelin H."/>
            <person name="Glass J.I."/>
            <person name="Rusch D."/>
            <person name="Podicherti R."/>
            <person name="Tsui H.-C.T."/>
            <person name="Winkler M.E."/>
        </authorList>
    </citation>
    <scope>NUCLEOTIDE SEQUENCE</scope>
</reference>
<dbReference type="InterPro" id="IPR038297">
    <property type="entry name" value="CcmH/CycL/NrfF/Ccl2_sf"/>
</dbReference>
<dbReference type="Pfam" id="PF03918">
    <property type="entry name" value="CcmH"/>
    <property type="match status" value="1"/>
</dbReference>
<proteinExistence type="inferred from homology"/>
<keyword evidence="5" id="KW-0812">Transmembrane</keyword>
<evidence type="ECO:0000256" key="3">
    <source>
        <dbReference type="ARBA" id="ARBA00022723"/>
    </source>
</evidence>
<dbReference type="InterPro" id="IPR005616">
    <property type="entry name" value="CcmH/CycL/Ccl2/NrfF_N"/>
</dbReference>
<keyword evidence="2" id="KW-0349">Heme</keyword>
<evidence type="ECO:0000256" key="5">
    <source>
        <dbReference type="SAM" id="Phobius"/>
    </source>
</evidence>
<dbReference type="CDD" id="cd16378">
    <property type="entry name" value="CcmH_N"/>
    <property type="match status" value="1"/>
</dbReference>
<evidence type="ECO:0000256" key="1">
    <source>
        <dbReference type="ARBA" id="ARBA00010342"/>
    </source>
</evidence>
<dbReference type="Gene3D" id="1.10.8.640">
    <property type="entry name" value="Cytochrome C biogenesis protein"/>
    <property type="match status" value="1"/>
</dbReference>
<evidence type="ECO:0000256" key="4">
    <source>
        <dbReference type="ARBA" id="ARBA00023004"/>
    </source>
</evidence>
<organism evidence="7">
    <name type="scientific">marine metagenome</name>
    <dbReference type="NCBI Taxonomy" id="408172"/>
    <lineage>
        <taxon>unclassified sequences</taxon>
        <taxon>metagenomes</taxon>
        <taxon>ecological metagenomes</taxon>
    </lineage>
</organism>
<keyword evidence="5" id="KW-0472">Membrane</keyword>
<feature type="domain" description="CcmH/CycL/Ccl2/NrfF N-terminal" evidence="6">
    <location>
        <begin position="17"/>
        <end position="118"/>
    </location>
</feature>
<sequence length="141" mass="16075">MKKIYIISLLCTLLWANNQEELILDIEKSLMAICCWSGTVYDHGNSDMEAEIETLVKAGKTKADVLDHFVNKHGERVLAIPVAAGFNLFVWLAPALIGLISIFIWFQYLKSPIEQADRIQPDYSDIPHSDQIERELKELDQ</sequence>
<dbReference type="AlphaFoldDB" id="A0A381X841"/>
<comment type="similarity">
    <text evidence="1">Belongs to the CcmH/CycL/Ccl2/NrfF family.</text>
</comment>
<protein>
    <recommendedName>
        <fullName evidence="6">CcmH/CycL/Ccl2/NrfF N-terminal domain-containing protein</fullName>
    </recommendedName>
</protein>
<gene>
    <name evidence="7" type="ORF">METZ01_LOCUS113758</name>
</gene>
<keyword evidence="5" id="KW-1133">Transmembrane helix</keyword>
<feature type="transmembrane region" description="Helical" evidence="5">
    <location>
        <begin position="88"/>
        <end position="109"/>
    </location>
</feature>
<name>A0A381X841_9ZZZZ</name>
<evidence type="ECO:0000256" key="2">
    <source>
        <dbReference type="ARBA" id="ARBA00022617"/>
    </source>
</evidence>
<dbReference type="EMBL" id="UINC01014243">
    <property type="protein sequence ID" value="SVA60904.1"/>
    <property type="molecule type" value="Genomic_DNA"/>
</dbReference>
<keyword evidence="3" id="KW-0479">Metal-binding</keyword>